<proteinExistence type="predicted"/>
<reference evidence="2" key="1">
    <citation type="journal article" date="2021" name="Proc. Natl. Acad. Sci. U.S.A.">
        <title>A Catalog of Tens of Thousands of Viruses from Human Metagenomes Reveals Hidden Associations with Chronic Diseases.</title>
        <authorList>
            <person name="Tisza M.J."/>
            <person name="Buck C.B."/>
        </authorList>
    </citation>
    <scope>NUCLEOTIDE SEQUENCE</scope>
    <source>
        <strain evidence="2">CtjfQ5</strain>
    </source>
</reference>
<dbReference type="EMBL" id="BK014655">
    <property type="protein sequence ID" value="DAD66227.1"/>
    <property type="molecule type" value="Genomic_DNA"/>
</dbReference>
<organism evidence="2">
    <name type="scientific">Siphoviridae sp. ctjfQ5</name>
    <dbReference type="NCBI Taxonomy" id="2823594"/>
    <lineage>
        <taxon>Viruses</taxon>
        <taxon>Duplodnaviria</taxon>
        <taxon>Heunggongvirae</taxon>
        <taxon>Uroviricota</taxon>
        <taxon>Caudoviricetes</taxon>
    </lineage>
</organism>
<protein>
    <submittedName>
        <fullName evidence="2">Uncharacterized protein</fullName>
    </submittedName>
</protein>
<name>A0A8S5L8G8_9CAUD</name>
<feature type="transmembrane region" description="Helical" evidence="1">
    <location>
        <begin position="6"/>
        <end position="29"/>
    </location>
</feature>
<evidence type="ECO:0000313" key="2">
    <source>
        <dbReference type="EMBL" id="DAD66227.1"/>
    </source>
</evidence>
<accession>A0A8S5L8G8</accession>
<keyword evidence="1" id="KW-1133">Transmembrane helix</keyword>
<sequence length="58" mass="6972">MLDNLFMGTFTLLLLFIYFGISGGIVWLLDKILRRFPRYQRWLDELLGEYEDGKENLK</sequence>
<evidence type="ECO:0000256" key="1">
    <source>
        <dbReference type="SAM" id="Phobius"/>
    </source>
</evidence>
<keyword evidence="1" id="KW-0472">Membrane</keyword>
<keyword evidence="1" id="KW-0812">Transmembrane</keyword>